<reference evidence="1 2" key="1">
    <citation type="submission" date="2017-02" db="EMBL/GenBank/DDBJ databases">
        <authorList>
            <person name="Peterson S.W."/>
        </authorList>
    </citation>
    <scope>NUCLEOTIDE SEQUENCE [LARGE SCALE GENOMIC DNA]</scope>
    <source>
        <strain evidence="1 2">DSM 9653</strain>
    </source>
</reference>
<dbReference type="Proteomes" id="UP000190130">
    <property type="component" value="Unassembled WGS sequence"/>
</dbReference>
<name>A0A1T5EHV3_9HYPH</name>
<accession>A0A1T5EHV3</accession>
<protein>
    <submittedName>
        <fullName evidence="1">ERF superfamily protein</fullName>
    </submittedName>
</protein>
<sequence length="246" mass="26766">MTSALRHRRSSAGSRLTELRRAPTITPLSLLSSALDRGADEHVLSQLIGLHERSRGEEARRSFEAALAAAKAELPVIAKTQIASIGSKHYRHEDLAEIARTIGPGLARHGLAYRFRSNSEDEKVTIVCVISHRDGHSEENSLSAAADHTGEKNAIQAIGSTLTYLQRMTLKAALGLAAADDDDGKAAGAGETITRQQTRELLALIDDVGGEREALLRFFKINAFTELPARRFRQALVMLNARKGRV</sequence>
<dbReference type="InterPro" id="IPR007499">
    <property type="entry name" value="ERF_bacteria_virus"/>
</dbReference>
<dbReference type="AlphaFoldDB" id="A0A1T5EHV3"/>
<evidence type="ECO:0000313" key="1">
    <source>
        <dbReference type="EMBL" id="SKB83310.1"/>
    </source>
</evidence>
<dbReference type="Pfam" id="PF04404">
    <property type="entry name" value="ERF"/>
    <property type="match status" value="1"/>
</dbReference>
<organism evidence="1 2">
    <name type="scientific">Bosea thiooxidans</name>
    <dbReference type="NCBI Taxonomy" id="53254"/>
    <lineage>
        <taxon>Bacteria</taxon>
        <taxon>Pseudomonadati</taxon>
        <taxon>Pseudomonadota</taxon>
        <taxon>Alphaproteobacteria</taxon>
        <taxon>Hyphomicrobiales</taxon>
        <taxon>Boseaceae</taxon>
        <taxon>Bosea</taxon>
    </lineage>
</organism>
<dbReference type="OrthoDB" id="7856237at2"/>
<gene>
    <name evidence="1" type="ORF">SAMN05660750_02529</name>
</gene>
<proteinExistence type="predicted"/>
<dbReference type="EMBL" id="FUYX01000006">
    <property type="protein sequence ID" value="SKB83310.1"/>
    <property type="molecule type" value="Genomic_DNA"/>
</dbReference>
<evidence type="ECO:0000313" key="2">
    <source>
        <dbReference type="Proteomes" id="UP000190130"/>
    </source>
</evidence>
<dbReference type="RefSeq" id="WP_079591549.1">
    <property type="nucleotide sequence ID" value="NZ_FUYX01000006.1"/>
</dbReference>